<feature type="region of interest" description="Disordered" evidence="1">
    <location>
        <begin position="1"/>
        <end position="26"/>
    </location>
</feature>
<evidence type="ECO:0000313" key="3">
    <source>
        <dbReference type="EMBL" id="EGT35890.1"/>
    </source>
</evidence>
<reference evidence="4" key="1">
    <citation type="submission" date="2011-07" db="EMBL/GenBank/DDBJ databases">
        <authorList>
            <consortium name="Caenorhabditis brenneri Sequencing and Analysis Consortium"/>
            <person name="Wilson R.K."/>
        </authorList>
    </citation>
    <scope>NUCLEOTIDE SEQUENCE [LARGE SCALE GENOMIC DNA]</scope>
    <source>
        <strain evidence="4">PB2801</strain>
    </source>
</reference>
<proteinExistence type="predicted"/>
<feature type="compositionally biased region" description="Acidic residues" evidence="1">
    <location>
        <begin position="13"/>
        <end position="26"/>
    </location>
</feature>
<name>G0NQS3_CAEBE</name>
<keyword evidence="2" id="KW-0812">Transmembrane</keyword>
<feature type="compositionally biased region" description="Basic and acidic residues" evidence="1">
    <location>
        <begin position="43"/>
        <end position="64"/>
    </location>
</feature>
<feature type="transmembrane region" description="Helical" evidence="2">
    <location>
        <begin position="144"/>
        <end position="162"/>
    </location>
</feature>
<dbReference type="HOGENOM" id="CLU_1604180_0_0_1"/>
<dbReference type="EMBL" id="GL379927">
    <property type="protein sequence ID" value="EGT35890.1"/>
    <property type="molecule type" value="Genomic_DNA"/>
</dbReference>
<accession>G0NQS3</accession>
<evidence type="ECO:0000313" key="4">
    <source>
        <dbReference type="Proteomes" id="UP000008068"/>
    </source>
</evidence>
<organism evidence="4">
    <name type="scientific">Caenorhabditis brenneri</name>
    <name type="common">Nematode worm</name>
    <dbReference type="NCBI Taxonomy" id="135651"/>
    <lineage>
        <taxon>Eukaryota</taxon>
        <taxon>Metazoa</taxon>
        <taxon>Ecdysozoa</taxon>
        <taxon>Nematoda</taxon>
        <taxon>Chromadorea</taxon>
        <taxon>Rhabditida</taxon>
        <taxon>Rhabditina</taxon>
        <taxon>Rhabditomorpha</taxon>
        <taxon>Rhabditoidea</taxon>
        <taxon>Rhabditidae</taxon>
        <taxon>Peloderinae</taxon>
        <taxon>Caenorhabditis</taxon>
    </lineage>
</organism>
<protein>
    <submittedName>
        <fullName evidence="3">Uncharacterized protein</fullName>
    </submittedName>
</protein>
<dbReference type="InParanoid" id="G0NQS3"/>
<keyword evidence="4" id="KW-1185">Reference proteome</keyword>
<dbReference type="Proteomes" id="UP000008068">
    <property type="component" value="Unassembled WGS sequence"/>
</dbReference>
<evidence type="ECO:0000256" key="2">
    <source>
        <dbReference type="SAM" id="Phobius"/>
    </source>
</evidence>
<dbReference type="AlphaFoldDB" id="G0NQS3"/>
<keyword evidence="2" id="KW-0472">Membrane</keyword>
<sequence>MNLSESKQVVPGDENDGDEGVQVVEQEDIPVIEVSKNREKLVNFDKATETQRKEHERRRCDYKSPKKPNGHISREADNGPTTDFVDLSLKEGHEALAQFPPPLTAHHEHVRDQVLFWKKETGRLSFLRYHLFTVFLSVPAKVNVYGLLFFVDSFLNLIYFLFNLKL</sequence>
<keyword evidence="2" id="KW-1133">Transmembrane helix</keyword>
<gene>
    <name evidence="3" type="ORF">CAEBREN_24101</name>
</gene>
<feature type="region of interest" description="Disordered" evidence="1">
    <location>
        <begin position="43"/>
        <end position="79"/>
    </location>
</feature>
<evidence type="ECO:0000256" key="1">
    <source>
        <dbReference type="SAM" id="MobiDB-lite"/>
    </source>
</evidence>